<keyword evidence="1" id="KW-0812">Transmembrane</keyword>
<accession>A0A6J5YHP1</accession>
<dbReference type="SUPFAM" id="SSF52833">
    <property type="entry name" value="Thioredoxin-like"/>
    <property type="match status" value="1"/>
</dbReference>
<dbReference type="InterPro" id="IPR036249">
    <property type="entry name" value="Thioredoxin-like_sf"/>
</dbReference>
<proteinExistence type="predicted"/>
<dbReference type="AlphaFoldDB" id="A0A6J5YHP1"/>
<sequence>MTSTQAPAPIDPRGPRTNQAVLSCALVIGFVLGAQWVAPLFAVVLFLGAAFGASYGPVLRFFQVVIKPRLSPPSELEDPRPPRFAASVGVVFLTAASAAFAAGASTFGWVLSLIVAGLAALAAISGICVGCEMYVLLVRLRGGVRVVTVDRSTGHGASARDIHHGGDTMIPAEFRDGAPVWLVFTTQYCAVCPRIVEEIRTKRPDDAVHILDVADHTALAASYRVRRAPTVLRADASGLVLSRLSGADAVLVELEALATTEILPA</sequence>
<evidence type="ECO:0000259" key="2">
    <source>
        <dbReference type="Pfam" id="PF14340"/>
    </source>
</evidence>
<gene>
    <name evidence="3" type="ORF">UFOPK1392_00859</name>
    <name evidence="4" type="ORF">UFOPK3733_01709</name>
</gene>
<organism evidence="3">
    <name type="scientific">freshwater metagenome</name>
    <dbReference type="NCBI Taxonomy" id="449393"/>
    <lineage>
        <taxon>unclassified sequences</taxon>
        <taxon>metagenomes</taxon>
        <taxon>ecological metagenomes</taxon>
    </lineage>
</organism>
<keyword evidence="1" id="KW-0472">Membrane</keyword>
<dbReference type="EMBL" id="CAEMXZ010000027">
    <property type="protein sequence ID" value="CAB4323112.1"/>
    <property type="molecule type" value="Genomic_DNA"/>
</dbReference>
<feature type="transmembrane region" description="Helical" evidence="1">
    <location>
        <begin position="44"/>
        <end position="62"/>
    </location>
</feature>
<feature type="transmembrane region" description="Helical" evidence="1">
    <location>
        <begin position="109"/>
        <end position="137"/>
    </location>
</feature>
<dbReference type="Pfam" id="PF14340">
    <property type="entry name" value="DUF4395"/>
    <property type="match status" value="1"/>
</dbReference>
<reference evidence="3" key="1">
    <citation type="submission" date="2020-05" db="EMBL/GenBank/DDBJ databases">
        <authorList>
            <person name="Chiriac C."/>
            <person name="Salcher M."/>
            <person name="Ghai R."/>
            <person name="Kavagutti S V."/>
        </authorList>
    </citation>
    <scope>NUCLEOTIDE SEQUENCE</scope>
</reference>
<protein>
    <submittedName>
        <fullName evidence="3">Unannotated protein</fullName>
    </submittedName>
</protein>
<name>A0A6J5YHP1_9ZZZZ</name>
<evidence type="ECO:0000313" key="3">
    <source>
        <dbReference type="EMBL" id="CAB4323112.1"/>
    </source>
</evidence>
<feature type="transmembrane region" description="Helical" evidence="1">
    <location>
        <begin position="83"/>
        <end position="103"/>
    </location>
</feature>
<dbReference type="InterPro" id="IPR025508">
    <property type="entry name" value="DUF4395"/>
</dbReference>
<dbReference type="EMBL" id="CAFBNC010000105">
    <property type="protein sequence ID" value="CAB4948167.1"/>
    <property type="molecule type" value="Genomic_DNA"/>
</dbReference>
<evidence type="ECO:0000256" key="1">
    <source>
        <dbReference type="SAM" id="Phobius"/>
    </source>
</evidence>
<feature type="domain" description="DUF4395" evidence="2">
    <location>
        <begin position="10"/>
        <end position="139"/>
    </location>
</feature>
<keyword evidence="1" id="KW-1133">Transmembrane helix</keyword>
<evidence type="ECO:0000313" key="4">
    <source>
        <dbReference type="EMBL" id="CAB4948167.1"/>
    </source>
</evidence>
<feature type="transmembrane region" description="Helical" evidence="1">
    <location>
        <begin position="20"/>
        <end position="38"/>
    </location>
</feature>